<dbReference type="EMBL" id="JACHFN010000003">
    <property type="protein sequence ID" value="MBB5233597.1"/>
    <property type="molecule type" value="Genomic_DNA"/>
</dbReference>
<keyword evidence="6" id="KW-1185">Reference proteome</keyword>
<evidence type="ECO:0000256" key="3">
    <source>
        <dbReference type="SAM" id="MobiDB-lite"/>
    </source>
</evidence>
<dbReference type="PROSITE" id="PS50893">
    <property type="entry name" value="ABC_TRANSPORTER_2"/>
    <property type="match status" value="2"/>
</dbReference>
<comment type="caution">
    <text evidence="5">The sequence shown here is derived from an EMBL/GenBank/DDBJ whole genome shotgun (WGS) entry which is preliminary data.</text>
</comment>
<dbReference type="InterPro" id="IPR003593">
    <property type="entry name" value="AAA+_ATPase"/>
</dbReference>
<accession>A0A7W8GDI5</accession>
<evidence type="ECO:0000256" key="1">
    <source>
        <dbReference type="ARBA" id="ARBA00022741"/>
    </source>
</evidence>
<protein>
    <submittedName>
        <fullName evidence="5">Molybdate transport system ATP-binding protein</fullName>
    </submittedName>
</protein>
<dbReference type="SMART" id="SM00382">
    <property type="entry name" value="AAA"/>
    <property type="match status" value="2"/>
</dbReference>
<name>A0A7W8GDI5_9DEIO</name>
<dbReference type="GO" id="GO:0005524">
    <property type="term" value="F:ATP binding"/>
    <property type="evidence" value="ECO:0007669"/>
    <property type="project" value="UniProtKB-KW"/>
</dbReference>
<organism evidence="5 6">
    <name type="scientific">Deinococcus budaensis</name>
    <dbReference type="NCBI Taxonomy" id="1665626"/>
    <lineage>
        <taxon>Bacteria</taxon>
        <taxon>Thermotogati</taxon>
        <taxon>Deinococcota</taxon>
        <taxon>Deinococci</taxon>
        <taxon>Deinococcales</taxon>
        <taxon>Deinococcaceae</taxon>
        <taxon>Deinococcus</taxon>
    </lineage>
</organism>
<feature type="region of interest" description="Disordered" evidence="3">
    <location>
        <begin position="229"/>
        <end position="251"/>
    </location>
</feature>
<dbReference type="InterPro" id="IPR003439">
    <property type="entry name" value="ABC_transporter-like_ATP-bd"/>
</dbReference>
<dbReference type="AlphaFoldDB" id="A0A7W8GDI5"/>
<dbReference type="Gene3D" id="3.40.50.300">
    <property type="entry name" value="P-loop containing nucleotide triphosphate hydrolases"/>
    <property type="match status" value="2"/>
</dbReference>
<dbReference type="PANTHER" id="PTHR43158">
    <property type="entry name" value="SKFA PEPTIDE EXPORT ATP-BINDING PROTEIN SKFE"/>
    <property type="match status" value="1"/>
</dbReference>
<dbReference type="PROSITE" id="PS00211">
    <property type="entry name" value="ABC_TRANSPORTER_1"/>
    <property type="match status" value="2"/>
</dbReference>
<evidence type="ECO:0000313" key="6">
    <source>
        <dbReference type="Proteomes" id="UP000525389"/>
    </source>
</evidence>
<gene>
    <name evidence="5" type="ORF">HNQ09_001027</name>
</gene>
<dbReference type="GO" id="GO:0016887">
    <property type="term" value="F:ATP hydrolysis activity"/>
    <property type="evidence" value="ECO:0007669"/>
    <property type="project" value="InterPro"/>
</dbReference>
<dbReference type="Proteomes" id="UP000525389">
    <property type="component" value="Unassembled WGS sequence"/>
</dbReference>
<keyword evidence="2 5" id="KW-0067">ATP-binding</keyword>
<reference evidence="5 6" key="1">
    <citation type="submission" date="2020-08" db="EMBL/GenBank/DDBJ databases">
        <title>Genomic Encyclopedia of Type Strains, Phase IV (KMG-IV): sequencing the most valuable type-strain genomes for metagenomic binning, comparative biology and taxonomic classification.</title>
        <authorList>
            <person name="Goeker M."/>
        </authorList>
    </citation>
    <scope>NUCLEOTIDE SEQUENCE [LARGE SCALE GENOMIC DNA]</scope>
    <source>
        <strain evidence="5 6">DSM 101791</strain>
    </source>
</reference>
<evidence type="ECO:0000313" key="5">
    <source>
        <dbReference type="EMBL" id="MBB5233597.1"/>
    </source>
</evidence>
<feature type="domain" description="ABC transporter" evidence="4">
    <location>
        <begin position="11"/>
        <end position="251"/>
    </location>
</feature>
<dbReference type="Pfam" id="PF00005">
    <property type="entry name" value="ABC_tran"/>
    <property type="match status" value="2"/>
</dbReference>
<sequence>MLLPPRPPPLIELRDVTVRAGGQTLLGGVWLRLRPGEALRLLGPNGGGKTSLLRLLAGELAPVSGERIYGLGGGVQRSAVRARRTLSVVGPDAEAFYLTRDWLQTARDVLLAGYEGDTLRRWEPGPEALARLETVAALTGVGALLARDFRTLSHGQRRRVILARALMPAPEALLLDEFTDGLSAGARAELGGVLARVHASGTAVVLATHRPEEVPGLPWRTLRVVGGQLEQERPTGRAPAPRPQVVLPRPPGSGDLIRLREVEVYRNGRRALGPLSWTWEAGQHWLVTGENGSGKSTLTRLIAGELHPALGGHIERPLLARDRLTERRRSAGLVGAEVGIRQRRDWTGRELLASAWSGAEGFAPELTPEQAAALEVLATRLDLTGLLDRRAPTLSQGQLRRLLLARAVLHAPRLLLLDEGLDFLDPAARTRFLALLPELARAGTHLLVVAHRAEDAPPGLTHRLELRGGQISRVEPL</sequence>
<evidence type="ECO:0000259" key="4">
    <source>
        <dbReference type="PROSITE" id="PS50893"/>
    </source>
</evidence>
<feature type="domain" description="ABC transporter" evidence="4">
    <location>
        <begin position="257"/>
        <end position="477"/>
    </location>
</feature>
<dbReference type="SUPFAM" id="SSF52540">
    <property type="entry name" value="P-loop containing nucleoside triphosphate hydrolases"/>
    <property type="match status" value="2"/>
</dbReference>
<dbReference type="PANTHER" id="PTHR43158:SF2">
    <property type="entry name" value="SKFA PEPTIDE EXPORT ATP-BINDING PROTEIN SKFE"/>
    <property type="match status" value="1"/>
</dbReference>
<dbReference type="InterPro" id="IPR027417">
    <property type="entry name" value="P-loop_NTPase"/>
</dbReference>
<evidence type="ECO:0000256" key="2">
    <source>
        <dbReference type="ARBA" id="ARBA00022840"/>
    </source>
</evidence>
<keyword evidence="1" id="KW-0547">Nucleotide-binding</keyword>
<proteinExistence type="predicted"/>
<dbReference type="RefSeq" id="WP_184026354.1">
    <property type="nucleotide sequence ID" value="NZ_JACHFN010000003.1"/>
</dbReference>
<dbReference type="InterPro" id="IPR017871">
    <property type="entry name" value="ABC_transporter-like_CS"/>
</dbReference>